<protein>
    <recommendedName>
        <fullName evidence="4">HTH gntR-type domain-containing protein</fullName>
    </recommendedName>
</protein>
<gene>
    <name evidence="5" type="ordered locus">Ta0736</name>
</gene>
<dbReference type="EnsemblBacteria" id="CAC11871">
    <property type="protein sequence ID" value="CAC11871"/>
    <property type="gene ID" value="CAC11871"/>
</dbReference>
<dbReference type="SUPFAM" id="SSF46785">
    <property type="entry name" value="Winged helix' DNA-binding domain"/>
    <property type="match status" value="1"/>
</dbReference>
<dbReference type="SMR" id="Q9HK68"/>
<evidence type="ECO:0000313" key="6">
    <source>
        <dbReference type="Proteomes" id="UP000001024"/>
    </source>
</evidence>
<reference evidence="5 6" key="1">
    <citation type="journal article" date="2000" name="Nature">
        <title>The genome sequence of the thermoacidophilic scavenger Thermoplasma acidophilum.</title>
        <authorList>
            <person name="Ruepp A."/>
            <person name="Graml W."/>
            <person name="Santos-Martinez M.L."/>
            <person name="Koretke K.K."/>
            <person name="Volker C."/>
            <person name="Mewes H.W."/>
            <person name="Frishman D."/>
            <person name="Stocker S."/>
            <person name="Lupas A.N."/>
            <person name="Baumeister W."/>
        </authorList>
    </citation>
    <scope>NUCLEOTIDE SEQUENCE [LARGE SCALE GENOMIC DNA]</scope>
    <source>
        <strain evidence="6">ATCC 25905 / DSM 1728 / JCM 9062 / NBRC 15155 / AMRC-C165</strain>
    </source>
</reference>
<dbReference type="EMBL" id="AL445065">
    <property type="protein sequence ID" value="CAC11871.1"/>
    <property type="molecule type" value="Genomic_DNA"/>
</dbReference>
<dbReference type="PaxDb" id="273075-Ta0736"/>
<feature type="domain" description="HTH gntR-type" evidence="4">
    <location>
        <begin position="1"/>
        <end position="58"/>
    </location>
</feature>
<dbReference type="CDD" id="cd07377">
    <property type="entry name" value="WHTH_GntR"/>
    <property type="match status" value="1"/>
</dbReference>
<dbReference type="PANTHER" id="PTHR38445:SF12">
    <property type="entry name" value="GNTR-FAMILY TRANSCRIPTIONAL REGULATOR"/>
    <property type="match status" value="1"/>
</dbReference>
<keyword evidence="1" id="KW-0805">Transcription regulation</keyword>
<dbReference type="AlphaFoldDB" id="Q9HK68"/>
<dbReference type="SMART" id="SM00345">
    <property type="entry name" value="HTH_GNTR"/>
    <property type="match status" value="1"/>
</dbReference>
<evidence type="ECO:0000259" key="4">
    <source>
        <dbReference type="PROSITE" id="PS50949"/>
    </source>
</evidence>
<keyword evidence="2" id="KW-0238">DNA-binding</keyword>
<dbReference type="STRING" id="273075.gene:9571953"/>
<keyword evidence="6" id="KW-1185">Reference proteome</keyword>
<dbReference type="Pfam" id="PF00392">
    <property type="entry name" value="GntR"/>
    <property type="match status" value="1"/>
</dbReference>
<organism evidence="5 6">
    <name type="scientific">Thermoplasma acidophilum (strain ATCC 25905 / DSM 1728 / JCM 9062 / NBRC 15155 / AMRC-C165)</name>
    <dbReference type="NCBI Taxonomy" id="273075"/>
    <lineage>
        <taxon>Archaea</taxon>
        <taxon>Methanobacteriati</taxon>
        <taxon>Thermoplasmatota</taxon>
        <taxon>Thermoplasmata</taxon>
        <taxon>Thermoplasmatales</taxon>
        <taxon>Thermoplasmataceae</taxon>
        <taxon>Thermoplasma</taxon>
    </lineage>
</organism>
<dbReference type="PANTHER" id="PTHR38445">
    <property type="entry name" value="HTH-TYPE TRANSCRIPTIONAL REPRESSOR YTRA"/>
    <property type="match status" value="1"/>
</dbReference>
<accession>Q9HK68</accession>
<dbReference type="Proteomes" id="UP000001024">
    <property type="component" value="Chromosome"/>
</dbReference>
<dbReference type="eggNOG" id="arCOG04027">
    <property type="taxonomic scope" value="Archaea"/>
</dbReference>
<dbReference type="KEGG" id="tac:Ta0736"/>
<dbReference type="GO" id="GO:0003700">
    <property type="term" value="F:DNA-binding transcription factor activity"/>
    <property type="evidence" value="ECO:0007669"/>
    <property type="project" value="InterPro"/>
</dbReference>
<dbReference type="Gene3D" id="1.10.10.10">
    <property type="entry name" value="Winged helix-like DNA-binding domain superfamily/Winged helix DNA-binding domain"/>
    <property type="match status" value="1"/>
</dbReference>
<dbReference type="InParanoid" id="Q9HK68"/>
<dbReference type="GO" id="GO:0003677">
    <property type="term" value="F:DNA binding"/>
    <property type="evidence" value="ECO:0007669"/>
    <property type="project" value="UniProtKB-KW"/>
</dbReference>
<dbReference type="InterPro" id="IPR036388">
    <property type="entry name" value="WH-like_DNA-bd_sf"/>
</dbReference>
<dbReference type="HOGENOM" id="CLU_017584_10_2_2"/>
<proteinExistence type="predicted"/>
<dbReference type="InterPro" id="IPR036390">
    <property type="entry name" value="WH_DNA-bd_sf"/>
</dbReference>
<keyword evidence="3" id="KW-0804">Transcription</keyword>
<evidence type="ECO:0000256" key="2">
    <source>
        <dbReference type="ARBA" id="ARBA00023125"/>
    </source>
</evidence>
<evidence type="ECO:0000313" key="5">
    <source>
        <dbReference type="EMBL" id="CAC11871.1"/>
    </source>
</evidence>
<evidence type="ECO:0000256" key="3">
    <source>
        <dbReference type="ARBA" id="ARBA00023163"/>
    </source>
</evidence>
<evidence type="ECO:0000256" key="1">
    <source>
        <dbReference type="ARBA" id="ARBA00023015"/>
    </source>
</evidence>
<dbReference type="InterPro" id="IPR000524">
    <property type="entry name" value="Tscrpt_reg_HTH_GntR"/>
</dbReference>
<sequence>MGAIATGRLLPGDRLPSLRVLAGLLDVNYHTVNEAYEMLRQEGFITLMNRKKYIVSPRKPDDEKRKRVLEDLHESVIKAAALGISYDEIYNMTRKFFNGEDAH</sequence>
<name>Q9HK68_THEAC</name>
<dbReference type="PROSITE" id="PS50949">
    <property type="entry name" value="HTH_GNTR"/>
    <property type="match status" value="1"/>
</dbReference>